<evidence type="ECO:0008006" key="3">
    <source>
        <dbReference type="Google" id="ProtNLM"/>
    </source>
</evidence>
<sequence>MQSKLFNDHERKNDHHHHDDDENKKFLELLSPSCDGKSILENYDHDDDVDIEPPSINDVDILSSLPTKTIGLMKIDFDDYENQFKAIGQLRKHTETIDLILSTIDGGNEPVHQYFLALRAPKLWQRLIEYEQKQQQQKQNHQNHQSTIIDEVSTTTKLFTDDDRTSSSSSSNIKRLFVPKEFIDRSILLRILIDSIINLSNCIELWKIGLKFYPNPYGQQLAKCSYRFLLANLVELLHSSLYGDTIKSLTIGQLKTIIDDNRLNIRNEMEIWFLIRKWMIESNNSG</sequence>
<evidence type="ECO:0000313" key="2">
    <source>
        <dbReference type="EMBL" id="KAH7643225.1"/>
    </source>
</evidence>
<proteinExistence type="predicted"/>
<feature type="region of interest" description="Disordered" evidence="1">
    <location>
        <begin position="1"/>
        <end position="23"/>
    </location>
</feature>
<protein>
    <recommendedName>
        <fullName evidence="3">BTB domain-containing protein</fullName>
    </recommendedName>
</protein>
<accession>A0A9D4SJB4</accession>
<gene>
    <name evidence="2" type="ORF">HUG17_9916</name>
</gene>
<name>A0A9D4SJB4_DERFA</name>
<evidence type="ECO:0000256" key="1">
    <source>
        <dbReference type="SAM" id="MobiDB-lite"/>
    </source>
</evidence>
<dbReference type="AlphaFoldDB" id="A0A9D4SJB4"/>
<dbReference type="Gene3D" id="1.25.40.420">
    <property type="match status" value="1"/>
</dbReference>
<organism evidence="2">
    <name type="scientific">Dermatophagoides farinae</name>
    <name type="common">American house dust mite</name>
    <dbReference type="NCBI Taxonomy" id="6954"/>
    <lineage>
        <taxon>Eukaryota</taxon>
        <taxon>Metazoa</taxon>
        <taxon>Ecdysozoa</taxon>
        <taxon>Arthropoda</taxon>
        <taxon>Chelicerata</taxon>
        <taxon>Arachnida</taxon>
        <taxon>Acari</taxon>
        <taxon>Acariformes</taxon>
        <taxon>Sarcoptiformes</taxon>
        <taxon>Astigmata</taxon>
        <taxon>Psoroptidia</taxon>
        <taxon>Analgoidea</taxon>
        <taxon>Pyroglyphidae</taxon>
        <taxon>Dermatophagoidinae</taxon>
        <taxon>Dermatophagoides</taxon>
    </lineage>
</organism>
<dbReference type="EMBL" id="SDOV01000003">
    <property type="protein sequence ID" value="KAH7643225.1"/>
    <property type="molecule type" value="Genomic_DNA"/>
</dbReference>
<reference evidence="2" key="1">
    <citation type="submission" date="2020-06" db="EMBL/GenBank/DDBJ databases">
        <authorList>
            <person name="Ji K."/>
            <person name="Li J."/>
        </authorList>
    </citation>
    <scope>NUCLEOTIDE SEQUENCE</scope>
    <source>
        <strain evidence="2">JKM2019</strain>
        <tissue evidence="2">Whole body</tissue>
    </source>
</reference>
<comment type="caution">
    <text evidence="2">The sequence shown here is derived from an EMBL/GenBank/DDBJ whole genome shotgun (WGS) entry which is preliminary data.</text>
</comment>
<reference evidence="2" key="2">
    <citation type="journal article" date="2021" name="World Allergy Organ. J.">
        <title>Chromosome-level assembly of Dermatophagoides farinae genome and transcriptome reveals two novel allergens Der f 37 and Der f 39.</title>
        <authorList>
            <person name="Chen J."/>
            <person name="Cai Z."/>
            <person name="Fan D."/>
            <person name="Hu J."/>
            <person name="Hou Y."/>
            <person name="He Y."/>
            <person name="Zhang Z."/>
            <person name="Zhao Z."/>
            <person name="Gao P."/>
            <person name="Hu W."/>
            <person name="Sun J."/>
            <person name="Li J."/>
            <person name="Ji K."/>
        </authorList>
    </citation>
    <scope>NUCLEOTIDE SEQUENCE</scope>
    <source>
        <strain evidence="2">JKM2019</strain>
    </source>
</reference>
<dbReference type="Proteomes" id="UP000828236">
    <property type="component" value="Unassembled WGS sequence"/>
</dbReference>